<accession>A0AAV6FKH5</accession>
<evidence type="ECO:0000313" key="3">
    <source>
        <dbReference type="Proteomes" id="UP000823561"/>
    </source>
</evidence>
<feature type="region of interest" description="Disordered" evidence="1">
    <location>
        <begin position="206"/>
        <end position="246"/>
    </location>
</feature>
<comment type="caution">
    <text evidence="2">The sequence shown here is derived from an EMBL/GenBank/DDBJ whole genome shotgun (WGS) entry which is preliminary data.</text>
</comment>
<gene>
    <name evidence="2" type="ORF">AALO_G00297540</name>
</gene>
<feature type="compositionally biased region" description="Polar residues" evidence="1">
    <location>
        <begin position="185"/>
        <end position="194"/>
    </location>
</feature>
<feature type="compositionally biased region" description="Low complexity" evidence="1">
    <location>
        <begin position="103"/>
        <end position="113"/>
    </location>
</feature>
<proteinExistence type="predicted"/>
<evidence type="ECO:0000256" key="1">
    <source>
        <dbReference type="SAM" id="MobiDB-lite"/>
    </source>
</evidence>
<keyword evidence="3" id="KW-1185">Reference proteome</keyword>
<feature type="compositionally biased region" description="Low complexity" evidence="1">
    <location>
        <begin position="208"/>
        <end position="219"/>
    </location>
</feature>
<feature type="region of interest" description="Disordered" evidence="1">
    <location>
        <begin position="94"/>
        <end position="194"/>
    </location>
</feature>
<dbReference type="EMBL" id="JADWDJ010000024">
    <property type="protein sequence ID" value="KAG5260876.1"/>
    <property type="molecule type" value="Genomic_DNA"/>
</dbReference>
<dbReference type="Proteomes" id="UP000823561">
    <property type="component" value="Chromosome 24"/>
</dbReference>
<evidence type="ECO:0000313" key="2">
    <source>
        <dbReference type="EMBL" id="KAG5260876.1"/>
    </source>
</evidence>
<dbReference type="AlphaFoldDB" id="A0AAV6FKH5"/>
<sequence>MNSNLKQWKPGVLQSTHRADYKPFTEASLQLYQFRCQPQKKLNPPFYATPPPKIDKDTWTKYRKYCYRTTNSVYGSSSFTQRGKSLVVSVLDKEREEPKGNQAAISAANAKPSATPPRAGCQDTTVPPAEGSKLTAWASPPATSASQTSSSSSSGPPTGLSSASSPSASTLTTTPTPPPPAQQSHSCATPATACPTSSHIKEAWRSDTAPAKEAAPVAKETAKATDKLPQIGSGEGGAAQLQEQTERPKTIAYEDFLSDMCHSVRLESLLNQRFASQTATILKGSQPNYTTSYRESFHNLQQDKKPKVKLPKPETKQRHQYLVSEYADKFGLLQRAFPPRMSLNIAPVKVPRPQVAIQRTAPLPQRFLCSEYMASFRHPITMARPKTC</sequence>
<feature type="compositionally biased region" description="Low complexity" evidence="1">
    <location>
        <begin position="138"/>
        <end position="174"/>
    </location>
</feature>
<reference evidence="2" key="1">
    <citation type="submission" date="2020-10" db="EMBL/GenBank/DDBJ databases">
        <title>Chromosome-scale genome assembly of the Allis shad, Alosa alosa.</title>
        <authorList>
            <person name="Margot Z."/>
            <person name="Christophe K."/>
            <person name="Cabau C."/>
            <person name="Louis A."/>
            <person name="Berthelot C."/>
            <person name="Parey E."/>
            <person name="Roest Crollius H."/>
            <person name="Montfort J."/>
            <person name="Robinson-Rechavi M."/>
            <person name="Bucao C."/>
            <person name="Bouchez O."/>
            <person name="Gislard M."/>
            <person name="Lluch J."/>
            <person name="Milhes M."/>
            <person name="Lampietro C."/>
            <person name="Lopez Roques C."/>
            <person name="Donnadieu C."/>
            <person name="Braasch I."/>
            <person name="Desvignes T."/>
            <person name="Postlethwait J."/>
            <person name="Bobe J."/>
            <person name="Guiguen Y."/>
        </authorList>
    </citation>
    <scope>NUCLEOTIDE SEQUENCE</scope>
    <source>
        <strain evidence="2">M-15738</strain>
        <tissue evidence="2">Blood</tissue>
    </source>
</reference>
<protein>
    <submittedName>
        <fullName evidence="2">Uncharacterized protein</fullName>
    </submittedName>
</protein>
<organism evidence="2 3">
    <name type="scientific">Alosa alosa</name>
    <name type="common">allis shad</name>
    <dbReference type="NCBI Taxonomy" id="278164"/>
    <lineage>
        <taxon>Eukaryota</taxon>
        <taxon>Metazoa</taxon>
        <taxon>Chordata</taxon>
        <taxon>Craniata</taxon>
        <taxon>Vertebrata</taxon>
        <taxon>Euteleostomi</taxon>
        <taxon>Actinopterygii</taxon>
        <taxon>Neopterygii</taxon>
        <taxon>Teleostei</taxon>
        <taxon>Clupei</taxon>
        <taxon>Clupeiformes</taxon>
        <taxon>Clupeoidei</taxon>
        <taxon>Clupeidae</taxon>
        <taxon>Alosa</taxon>
    </lineage>
</organism>
<name>A0AAV6FKH5_9TELE</name>